<dbReference type="PIRSF" id="PIRSF039032">
    <property type="entry name" value="HigB-2"/>
    <property type="match status" value="1"/>
</dbReference>
<dbReference type="AlphaFoldDB" id="A0A1X3FQ99"/>
<dbReference type="EMBL" id="NAFI01000166">
    <property type="protein sequence ID" value="OSJ12453.1"/>
    <property type="molecule type" value="Genomic_DNA"/>
</dbReference>
<organism evidence="1 2">
    <name type="scientific">Bradyrhizobium canariense</name>
    <dbReference type="NCBI Taxonomy" id="255045"/>
    <lineage>
        <taxon>Bacteria</taxon>
        <taxon>Pseudomonadati</taxon>
        <taxon>Pseudomonadota</taxon>
        <taxon>Alphaproteobacteria</taxon>
        <taxon>Hyphomicrobiales</taxon>
        <taxon>Nitrobacteraceae</taxon>
        <taxon>Bradyrhizobium</taxon>
    </lineage>
</organism>
<dbReference type="RefSeq" id="WP_085359742.1">
    <property type="nucleotide sequence ID" value="NZ_NAFD01000183.1"/>
</dbReference>
<sequence length="124" mass="13384">MHTVARSKSFDTAAKQAELSEDEIFDLVTYLAENPLAGDEIGGTGGCRKLRVAGRGKGKRGGFRTITFYSGETMPVFLLTVFAKGEKSTLTAKEAAGLKTLTGMLVEEYKKRISSFTAKPNRSA</sequence>
<dbReference type="Pfam" id="PF06296">
    <property type="entry name" value="RelE"/>
    <property type="match status" value="1"/>
</dbReference>
<accession>A0A1X3FQ99</accession>
<gene>
    <name evidence="1" type="ORF">BSZ18_13075</name>
</gene>
<evidence type="ECO:0000313" key="1">
    <source>
        <dbReference type="EMBL" id="OSJ12453.1"/>
    </source>
</evidence>
<name>A0A1X3FQ99_9BRAD</name>
<evidence type="ECO:0000313" key="2">
    <source>
        <dbReference type="Proteomes" id="UP000193553"/>
    </source>
</evidence>
<dbReference type="InterPro" id="IPR009387">
    <property type="entry name" value="HigB-2"/>
</dbReference>
<proteinExistence type="predicted"/>
<dbReference type="Proteomes" id="UP000193553">
    <property type="component" value="Unassembled WGS sequence"/>
</dbReference>
<comment type="caution">
    <text evidence="1">The sequence shown here is derived from an EMBL/GenBank/DDBJ whole genome shotgun (WGS) entry which is preliminary data.</text>
</comment>
<protein>
    <submittedName>
        <fullName evidence="1">Addiction module toxin RelE</fullName>
    </submittedName>
</protein>
<dbReference type="OrthoDB" id="9812066at2"/>
<reference evidence="1 2" key="1">
    <citation type="submission" date="2017-03" db="EMBL/GenBank/DDBJ databases">
        <title>Whole genome sequences of fourteen strains of Bradyrhizobium canariense and one strain of Bradyrhizobium japonicum isolated from Lupinus (Papilionoideae: Genisteae) species in Algeria.</title>
        <authorList>
            <person name="Crovadore J."/>
            <person name="Chekireb D."/>
            <person name="Brachmann A."/>
            <person name="Chablais R."/>
            <person name="Cochard B."/>
            <person name="Lefort F."/>
        </authorList>
    </citation>
    <scope>NUCLEOTIDE SEQUENCE [LARGE SCALE GENOMIC DNA]</scope>
    <source>
        <strain evidence="1 2">UBMA195</strain>
    </source>
</reference>